<feature type="chain" id="PRO_5046706629" description="DUF4352 domain-containing protein" evidence="3">
    <location>
        <begin position="25"/>
        <end position="194"/>
    </location>
</feature>
<comment type="caution">
    <text evidence="5">The sequence shown here is derived from an EMBL/GenBank/DDBJ whole genome shotgun (WGS) entry which is preliminary data.</text>
</comment>
<sequence length="194" mass="20866">MRYRKTAAASAALAGVLTLGGVVACGGGDDPASPWRQEQQESPQRQEQQEKTRTQTLRVGDSAEFRFTSAVSNEVADFKLTVQGVQYVKRLSEYTTDSEQGTYVVVDVTLANVGATNGHFHDPFHWTGPDGQVLSTGVFHPEKESISTSYLPGEYVRGAIVFDVPVRGGTLTMPGPDSGSDVSDTTVVIELPDQ</sequence>
<dbReference type="RefSeq" id="WP_307527341.1">
    <property type="nucleotide sequence ID" value="NZ_JAUSZI010000002.1"/>
</dbReference>
<accession>A0ABU0T6J5</accession>
<keyword evidence="1 3" id="KW-0732">Signal</keyword>
<evidence type="ECO:0000259" key="4">
    <source>
        <dbReference type="Pfam" id="PF11611"/>
    </source>
</evidence>
<dbReference type="PROSITE" id="PS51257">
    <property type="entry name" value="PROKAR_LIPOPROTEIN"/>
    <property type="match status" value="1"/>
</dbReference>
<dbReference type="EMBL" id="JAUSZI010000002">
    <property type="protein sequence ID" value="MDQ1031298.1"/>
    <property type="molecule type" value="Genomic_DNA"/>
</dbReference>
<feature type="signal peptide" evidence="3">
    <location>
        <begin position="1"/>
        <end position="24"/>
    </location>
</feature>
<proteinExistence type="predicted"/>
<protein>
    <recommendedName>
        <fullName evidence="4">DUF4352 domain-containing protein</fullName>
    </recommendedName>
</protein>
<dbReference type="InterPro" id="IPR029051">
    <property type="entry name" value="DUF4352"/>
</dbReference>
<organism evidence="5 6">
    <name type="scientific">Streptomyces umbrinus</name>
    <dbReference type="NCBI Taxonomy" id="67370"/>
    <lineage>
        <taxon>Bacteria</taxon>
        <taxon>Bacillati</taxon>
        <taxon>Actinomycetota</taxon>
        <taxon>Actinomycetes</taxon>
        <taxon>Kitasatosporales</taxon>
        <taxon>Streptomycetaceae</taxon>
        <taxon>Streptomyces</taxon>
        <taxon>Streptomyces phaeochromogenes group</taxon>
    </lineage>
</organism>
<keyword evidence="6" id="KW-1185">Reference proteome</keyword>
<evidence type="ECO:0000313" key="5">
    <source>
        <dbReference type="EMBL" id="MDQ1031298.1"/>
    </source>
</evidence>
<evidence type="ECO:0000256" key="1">
    <source>
        <dbReference type="ARBA" id="ARBA00022729"/>
    </source>
</evidence>
<name>A0ABU0T6J5_9ACTN</name>
<gene>
    <name evidence="5" type="ORF">QF035_008880</name>
</gene>
<dbReference type="Gene3D" id="2.60.40.1240">
    <property type="match status" value="1"/>
</dbReference>
<feature type="region of interest" description="Disordered" evidence="2">
    <location>
        <begin position="28"/>
        <end position="56"/>
    </location>
</feature>
<feature type="compositionally biased region" description="Low complexity" evidence="2">
    <location>
        <begin position="33"/>
        <end position="46"/>
    </location>
</feature>
<evidence type="ECO:0000256" key="3">
    <source>
        <dbReference type="SAM" id="SignalP"/>
    </source>
</evidence>
<feature type="domain" description="DUF4352" evidence="4">
    <location>
        <begin position="74"/>
        <end position="169"/>
    </location>
</feature>
<dbReference type="InterPro" id="IPR029050">
    <property type="entry name" value="Immunoprotect_excell_Ig-like"/>
</dbReference>
<dbReference type="Pfam" id="PF11611">
    <property type="entry name" value="DUF4352"/>
    <property type="match status" value="1"/>
</dbReference>
<evidence type="ECO:0000313" key="6">
    <source>
        <dbReference type="Proteomes" id="UP001230328"/>
    </source>
</evidence>
<reference evidence="5 6" key="1">
    <citation type="submission" date="2023-07" db="EMBL/GenBank/DDBJ databases">
        <title>Comparative genomics of wheat-associated soil bacteria to identify genetic determinants of phenazine resistance.</title>
        <authorList>
            <person name="Mouncey N."/>
        </authorList>
    </citation>
    <scope>NUCLEOTIDE SEQUENCE [LARGE SCALE GENOMIC DNA]</scope>
    <source>
        <strain evidence="5 6">V2I4</strain>
    </source>
</reference>
<dbReference type="Proteomes" id="UP001230328">
    <property type="component" value="Unassembled WGS sequence"/>
</dbReference>
<evidence type="ECO:0000256" key="2">
    <source>
        <dbReference type="SAM" id="MobiDB-lite"/>
    </source>
</evidence>